<feature type="region of interest" description="Disordered" evidence="1">
    <location>
        <begin position="267"/>
        <end position="324"/>
    </location>
</feature>
<organism evidence="2 3">
    <name type="scientific">Eptatretus burgeri</name>
    <name type="common">Inshore hagfish</name>
    <dbReference type="NCBI Taxonomy" id="7764"/>
    <lineage>
        <taxon>Eukaryota</taxon>
        <taxon>Metazoa</taxon>
        <taxon>Chordata</taxon>
        <taxon>Craniata</taxon>
        <taxon>Vertebrata</taxon>
        <taxon>Cyclostomata</taxon>
        <taxon>Myxini</taxon>
        <taxon>Myxiniformes</taxon>
        <taxon>Myxinidae</taxon>
        <taxon>Eptatretinae</taxon>
        <taxon>Eptatretus</taxon>
    </lineage>
</organism>
<feature type="compositionally biased region" description="Polar residues" evidence="1">
    <location>
        <begin position="646"/>
        <end position="710"/>
    </location>
</feature>
<reference evidence="2" key="1">
    <citation type="submission" date="2025-08" db="UniProtKB">
        <authorList>
            <consortium name="Ensembl"/>
        </authorList>
    </citation>
    <scope>IDENTIFICATION</scope>
</reference>
<feature type="compositionally biased region" description="Basic and acidic residues" evidence="1">
    <location>
        <begin position="965"/>
        <end position="974"/>
    </location>
</feature>
<feature type="region of interest" description="Disordered" evidence="1">
    <location>
        <begin position="933"/>
        <end position="1015"/>
    </location>
</feature>
<dbReference type="GO" id="GO:0035097">
    <property type="term" value="C:histone methyltransferase complex"/>
    <property type="evidence" value="ECO:0007669"/>
    <property type="project" value="TreeGrafter"/>
</dbReference>
<feature type="region of interest" description="Disordered" evidence="1">
    <location>
        <begin position="149"/>
        <end position="182"/>
    </location>
</feature>
<dbReference type="GO" id="GO:0045944">
    <property type="term" value="P:positive regulation of transcription by RNA polymerase II"/>
    <property type="evidence" value="ECO:0007669"/>
    <property type="project" value="TreeGrafter"/>
</dbReference>
<feature type="compositionally biased region" description="Polar residues" evidence="1">
    <location>
        <begin position="149"/>
        <end position="178"/>
    </location>
</feature>
<dbReference type="AlphaFoldDB" id="A0A8C4QPC6"/>
<feature type="region of interest" description="Disordered" evidence="1">
    <location>
        <begin position="407"/>
        <end position="435"/>
    </location>
</feature>
<protein>
    <submittedName>
        <fullName evidence="2">Uncharacterized protein</fullName>
    </submittedName>
</protein>
<dbReference type="PANTHER" id="PTHR15690:SF0">
    <property type="entry name" value="NUCLEAR RECEPTOR COACTIVATOR 6"/>
    <property type="match status" value="1"/>
</dbReference>
<dbReference type="InterPro" id="IPR026638">
    <property type="entry name" value="NCOA6"/>
</dbReference>
<feature type="compositionally biased region" description="Basic residues" evidence="1">
    <location>
        <begin position="287"/>
        <end position="297"/>
    </location>
</feature>
<name>A0A8C4QPC6_EPTBU</name>
<feature type="compositionally biased region" description="Polar residues" evidence="1">
    <location>
        <begin position="953"/>
        <end position="963"/>
    </location>
</feature>
<accession>A0A8C4QPC6</accession>
<dbReference type="Ensembl" id="ENSEBUT00000017963.1">
    <property type="protein sequence ID" value="ENSEBUP00000017387.1"/>
    <property type="gene ID" value="ENSEBUG00000010862.1"/>
</dbReference>
<feature type="compositionally biased region" description="Polar residues" evidence="1">
    <location>
        <begin position="76"/>
        <end position="91"/>
    </location>
</feature>
<proteinExistence type="predicted"/>
<feature type="region of interest" description="Disordered" evidence="1">
    <location>
        <begin position="879"/>
        <end position="908"/>
    </location>
</feature>
<evidence type="ECO:0000313" key="2">
    <source>
        <dbReference type="Ensembl" id="ENSEBUP00000017387.1"/>
    </source>
</evidence>
<feature type="region of interest" description="Disordered" evidence="1">
    <location>
        <begin position="62"/>
        <end position="91"/>
    </location>
</feature>
<sequence>MRVSTLPPHTAPSLRSPSTPFASTGPHTPISNIMMNTLESSVGELIVPTSGGQVTFGFQEKEKMKEADEGEGEGRSLNQVTASNPDDATKSWSASANPTVCLGVSGPTLSSTLLKFGMGTRELVPGVTQVSPSGLPVPGAVRLAYTNTSQATSPAPQTLASSLGCLPNSTSRPKTPNRGSPRPYNTLAPTFCPPSCEPSEISLSPERLNASIAGLFPPQINLLLPQPKQPAYGSRSLEQQGLNPTTLKAIGQVPSNTSVFPQLPVTLGAVGKDESSTDRTGSAPTRRGSHSPRKVSPGKKGSPNRKANVTGVRRMPGNQTAPMLKLHPVPLSGGERAGICEPVSRNTSLVKTSGGVGLQSAELSPSLQLLPLHKARIVNPMSDGVSTHQFYFPAATGFDPGFLPPPVATSKSVEPLQGTASASKMDETEQPSRSQMPDTLHLLVDDNITKNMEQSAVDISLVTPVESKTTAVKRVEAGAHTVLAPEEVQKQLILDNLECPAALQNLEGPHTSSLLEVTEADIAMERTIITELQPPLPNPAEVVVTDTHKVQSENIDYATDKCKILDNVQLTANNNLSVSQSVDTDCSTSNSLSSQVLFPSSPKGLITIPGSQLQEQPYKKTDIETSVAATAIMPITDHSPKFVSHPGTSASQSGNDASQFGNNANQSGDNASQLGDNTAHPNINASPPDINTGQPGNNTGQVGNNANQPDINAGQPGINAGQPGINASQPDINDGQPGINAGQPGINASQPGINDGQPGINAGQPSIIAGQTNTFPTQSDTVTVFTTQPDKFSTPLDMLTTHPVSVTQTTTQGSPCFLHNMPSIPPLPTLDTKQSISTTQSLSPNYLVTLSHPFDIHSKTQNESIPATLTATQQISQSSNVVSQHISQRTHHQESIPEPFGSIPSTTEKGAGQVYAIDQLPMSSVTTMVESEALQDNDSMDRPLPTAPADKAGSSNKQETGASECTKKGEDGKGDSTTTAQPEILPRKRTTRSTSAPTNKDVSAASHTQSKRKKK</sequence>
<keyword evidence="3" id="KW-1185">Reference proteome</keyword>
<feature type="compositionally biased region" description="Polar residues" evidence="1">
    <location>
        <begin position="992"/>
        <end position="1008"/>
    </location>
</feature>
<evidence type="ECO:0000313" key="3">
    <source>
        <dbReference type="Proteomes" id="UP000694388"/>
    </source>
</evidence>
<feature type="region of interest" description="Disordered" evidence="1">
    <location>
        <begin position="1"/>
        <end position="28"/>
    </location>
</feature>
<feature type="region of interest" description="Disordered" evidence="1">
    <location>
        <begin position="638"/>
        <end position="762"/>
    </location>
</feature>
<dbReference type="GO" id="GO:0005667">
    <property type="term" value="C:transcription regulator complex"/>
    <property type="evidence" value="ECO:0007669"/>
    <property type="project" value="TreeGrafter"/>
</dbReference>
<reference evidence="2" key="2">
    <citation type="submission" date="2025-09" db="UniProtKB">
        <authorList>
            <consortium name="Ensembl"/>
        </authorList>
    </citation>
    <scope>IDENTIFICATION</scope>
</reference>
<dbReference type="Proteomes" id="UP000694388">
    <property type="component" value="Unplaced"/>
</dbReference>
<dbReference type="GO" id="GO:0003713">
    <property type="term" value="F:transcription coactivator activity"/>
    <property type="evidence" value="ECO:0007669"/>
    <property type="project" value="InterPro"/>
</dbReference>
<dbReference type="PANTHER" id="PTHR15690">
    <property type="entry name" value="NUCLEAR RECEPTOR COACTIVATOR 6"/>
    <property type="match status" value="1"/>
</dbReference>
<evidence type="ECO:0000256" key="1">
    <source>
        <dbReference type="SAM" id="MobiDB-lite"/>
    </source>
</evidence>
<feature type="compositionally biased region" description="Polar residues" evidence="1">
    <location>
        <begin position="13"/>
        <end position="28"/>
    </location>
</feature>